<dbReference type="EMBL" id="JBHUIG010000057">
    <property type="protein sequence ID" value="MFD2323485.1"/>
    <property type="molecule type" value="Genomic_DNA"/>
</dbReference>
<comment type="caution">
    <text evidence="1">The sequence shown here is derived from an EMBL/GenBank/DDBJ whole genome shotgun (WGS) entry which is preliminary data.</text>
</comment>
<evidence type="ECO:0000313" key="2">
    <source>
        <dbReference type="Proteomes" id="UP001597287"/>
    </source>
</evidence>
<sequence length="77" mass="8790">MYADRKRLCKNRVPVYLDDYIYERLTQLVSLQGGEKSVVSRDAFVRGLAILEEEVHAKECAQNSENKRDVGPAYVNA</sequence>
<dbReference type="RefSeq" id="WP_380106611.1">
    <property type="nucleotide sequence ID" value="NZ_JBHSIH010000001.1"/>
</dbReference>
<dbReference type="Proteomes" id="UP001597287">
    <property type="component" value="Unassembled WGS sequence"/>
</dbReference>
<proteinExistence type="predicted"/>
<accession>A0ABW5EZH2</accession>
<evidence type="ECO:0008006" key="3">
    <source>
        <dbReference type="Google" id="ProtNLM"/>
    </source>
</evidence>
<name>A0ABW5EZH2_9BURK</name>
<organism evidence="1 2">
    <name type="scientific">Delftia deserti</name>
    <dbReference type="NCBI Taxonomy" id="1651218"/>
    <lineage>
        <taxon>Bacteria</taxon>
        <taxon>Pseudomonadati</taxon>
        <taxon>Pseudomonadota</taxon>
        <taxon>Betaproteobacteria</taxon>
        <taxon>Burkholderiales</taxon>
        <taxon>Comamonadaceae</taxon>
        <taxon>Delftia</taxon>
    </lineage>
</organism>
<protein>
    <recommendedName>
        <fullName evidence="3">CopG family transcriptional regulator</fullName>
    </recommendedName>
</protein>
<reference evidence="2" key="1">
    <citation type="journal article" date="2019" name="Int. J. Syst. Evol. Microbiol.">
        <title>The Global Catalogue of Microorganisms (GCM) 10K type strain sequencing project: providing services to taxonomists for standard genome sequencing and annotation.</title>
        <authorList>
            <consortium name="The Broad Institute Genomics Platform"/>
            <consortium name="The Broad Institute Genome Sequencing Center for Infectious Disease"/>
            <person name="Wu L."/>
            <person name="Ma J."/>
        </authorList>
    </citation>
    <scope>NUCLEOTIDE SEQUENCE [LARGE SCALE GENOMIC DNA]</scope>
    <source>
        <strain evidence="2">CCUG 62793</strain>
    </source>
</reference>
<evidence type="ECO:0000313" key="1">
    <source>
        <dbReference type="EMBL" id="MFD2323485.1"/>
    </source>
</evidence>
<keyword evidence="2" id="KW-1185">Reference proteome</keyword>
<gene>
    <name evidence="1" type="ORF">ACFSPV_32860</name>
</gene>